<evidence type="ECO:0000259" key="1">
    <source>
        <dbReference type="Pfam" id="PF00345"/>
    </source>
</evidence>
<evidence type="ECO:0000313" key="3">
    <source>
        <dbReference type="Proteomes" id="UP000759443"/>
    </source>
</evidence>
<dbReference type="EMBL" id="JAGGJU010000012">
    <property type="protein sequence ID" value="MBP1852591.1"/>
    <property type="molecule type" value="Genomic_DNA"/>
</dbReference>
<gene>
    <name evidence="2" type="ORF">J2Z17_004049</name>
</gene>
<sequence>MLGSSADATSLRVSPVRLDLNGGTATSTIRLWDSGSTPTNVQVRVYRWTKVNGRDRLDPTTDVVASPPVTKLAPGRENLIRVVRVAKKPISGTETYRLLIDELPDPKKRVAGQVNVVIRHSIPVRFSE</sequence>
<evidence type="ECO:0000313" key="2">
    <source>
        <dbReference type="EMBL" id="MBP1852591.1"/>
    </source>
</evidence>
<dbReference type="RefSeq" id="WP_209947540.1">
    <property type="nucleotide sequence ID" value="NZ_JAGGJU010000012.1"/>
</dbReference>
<accession>A0ABS4E3V1</accession>
<dbReference type="PANTHER" id="PTHR30251">
    <property type="entry name" value="PILUS ASSEMBLY CHAPERONE"/>
    <property type="match status" value="1"/>
</dbReference>
<dbReference type="Proteomes" id="UP000759443">
    <property type="component" value="Unassembled WGS sequence"/>
</dbReference>
<feature type="domain" description="Pili assembly chaperone N-terminal" evidence="1">
    <location>
        <begin position="11"/>
        <end position="124"/>
    </location>
</feature>
<dbReference type="InterPro" id="IPR050643">
    <property type="entry name" value="Periplasmic_pilus_chap"/>
</dbReference>
<dbReference type="SUPFAM" id="SSF49354">
    <property type="entry name" value="PapD-like"/>
    <property type="match status" value="1"/>
</dbReference>
<dbReference type="InterPro" id="IPR008962">
    <property type="entry name" value="PapD-like_sf"/>
</dbReference>
<protein>
    <submittedName>
        <fullName evidence="2">Fimbrial chaperone protein</fullName>
    </submittedName>
</protein>
<dbReference type="InterPro" id="IPR016147">
    <property type="entry name" value="Pili_assmbl_chaperone_N"/>
</dbReference>
<dbReference type="PANTHER" id="PTHR30251:SF4">
    <property type="entry name" value="SLR1668 PROTEIN"/>
    <property type="match status" value="1"/>
</dbReference>
<proteinExistence type="predicted"/>
<keyword evidence="3" id="KW-1185">Reference proteome</keyword>
<reference evidence="2 3" key="1">
    <citation type="submission" date="2021-03" db="EMBL/GenBank/DDBJ databases">
        <title>Genomic Encyclopedia of Type Strains, Phase IV (KMG-IV): sequencing the most valuable type-strain genomes for metagenomic binning, comparative biology and taxonomic classification.</title>
        <authorList>
            <person name="Goeker M."/>
        </authorList>
    </citation>
    <scope>NUCLEOTIDE SEQUENCE [LARGE SCALE GENOMIC DNA]</scope>
    <source>
        <strain evidence="2 3">DSM 21600</strain>
    </source>
</reference>
<name>A0ABS4E3V1_9HYPH</name>
<organism evidence="2 3">
    <name type="scientific">Rhizobium halophytocola</name>
    <dbReference type="NCBI Taxonomy" id="735519"/>
    <lineage>
        <taxon>Bacteria</taxon>
        <taxon>Pseudomonadati</taxon>
        <taxon>Pseudomonadota</taxon>
        <taxon>Alphaproteobacteria</taxon>
        <taxon>Hyphomicrobiales</taxon>
        <taxon>Rhizobiaceae</taxon>
        <taxon>Rhizobium/Agrobacterium group</taxon>
        <taxon>Rhizobium</taxon>
    </lineage>
</organism>
<dbReference type="Gene3D" id="2.60.40.10">
    <property type="entry name" value="Immunoglobulins"/>
    <property type="match status" value="1"/>
</dbReference>
<dbReference type="Pfam" id="PF00345">
    <property type="entry name" value="PapD_N"/>
    <property type="match status" value="1"/>
</dbReference>
<dbReference type="InterPro" id="IPR013783">
    <property type="entry name" value="Ig-like_fold"/>
</dbReference>
<comment type="caution">
    <text evidence="2">The sequence shown here is derived from an EMBL/GenBank/DDBJ whole genome shotgun (WGS) entry which is preliminary data.</text>
</comment>